<accession>A0A1I7JUI5</accession>
<sequence length="220" mass="23008">MAAPAPPSKPTTLRRRAWMALALAGAATGVAGAVGAWAARQGATPKNNALLPGDDVCLVAPPTPYDPASGRPPTAARTVPAEARCPVCGMFPARAPEWAAQVIFAQGEAHFFDSPLSLFMYLHDVARYSPGRSMQDIAAAYVHDSARRDDAAWIDARSAFYVHGSNAKGPMRAGNLPAFATQDAAQAFAQRRGGQVRTFTQVDAALIATLAGQGGHPHGH</sequence>
<dbReference type="InterPro" id="IPR006311">
    <property type="entry name" value="TAT_signal"/>
</dbReference>
<dbReference type="Gene3D" id="3.30.70.2050">
    <property type="match status" value="1"/>
</dbReference>
<organism evidence="1 2">
    <name type="scientific">Paenacidovorax caeni</name>
    <dbReference type="NCBI Taxonomy" id="343013"/>
    <lineage>
        <taxon>Bacteria</taxon>
        <taxon>Pseudomonadati</taxon>
        <taxon>Pseudomonadota</taxon>
        <taxon>Betaproteobacteria</taxon>
        <taxon>Burkholderiales</taxon>
        <taxon>Comamonadaceae</taxon>
        <taxon>Paenacidovorax</taxon>
    </lineage>
</organism>
<gene>
    <name evidence="1" type="ORF">SAMN04489707_103119</name>
</gene>
<dbReference type="InterPro" id="IPR008719">
    <property type="entry name" value="N2O_reductase_NosL"/>
</dbReference>
<dbReference type="EMBL" id="FPBX01000031">
    <property type="protein sequence ID" value="SFU88813.1"/>
    <property type="molecule type" value="Genomic_DNA"/>
</dbReference>
<reference evidence="1 2" key="1">
    <citation type="submission" date="2016-10" db="EMBL/GenBank/DDBJ databases">
        <authorList>
            <person name="de Groot N.N."/>
        </authorList>
    </citation>
    <scope>NUCLEOTIDE SEQUENCE [LARGE SCALE GENOMIC DNA]</scope>
    <source>
        <strain evidence="1 2">R-24608</strain>
    </source>
</reference>
<dbReference type="STRING" id="343013.SAMN04489707_103119"/>
<dbReference type="PANTHER" id="PTHR41247">
    <property type="entry name" value="HTH-TYPE TRANSCRIPTIONAL REPRESSOR YCNK"/>
    <property type="match status" value="1"/>
</dbReference>
<evidence type="ECO:0000313" key="1">
    <source>
        <dbReference type="EMBL" id="SFU88813.1"/>
    </source>
</evidence>
<proteinExistence type="predicted"/>
<dbReference type="Pfam" id="PF05573">
    <property type="entry name" value="NosL"/>
    <property type="match status" value="1"/>
</dbReference>
<dbReference type="PROSITE" id="PS51318">
    <property type="entry name" value="TAT"/>
    <property type="match status" value="1"/>
</dbReference>
<keyword evidence="2" id="KW-1185">Reference proteome</keyword>
<dbReference type="AlphaFoldDB" id="A0A1I7JUI5"/>
<dbReference type="RefSeq" id="WP_233495059.1">
    <property type="nucleotide sequence ID" value="NZ_CYIG01000025.1"/>
</dbReference>
<dbReference type="Proteomes" id="UP000183656">
    <property type="component" value="Unassembled WGS sequence"/>
</dbReference>
<name>A0A1I7JUI5_9BURK</name>
<dbReference type="SUPFAM" id="SSF160387">
    <property type="entry name" value="NosL/MerB-like"/>
    <property type="match status" value="1"/>
</dbReference>
<evidence type="ECO:0000313" key="2">
    <source>
        <dbReference type="Proteomes" id="UP000183656"/>
    </source>
</evidence>
<protein>
    <submittedName>
        <fullName evidence="1">Nitrous oxide reductase accessory protein NosL</fullName>
    </submittedName>
</protein>
<dbReference type="PANTHER" id="PTHR41247:SF1">
    <property type="entry name" value="HTH-TYPE TRANSCRIPTIONAL REPRESSOR YCNK"/>
    <property type="match status" value="1"/>
</dbReference>